<dbReference type="Proteomes" id="UP000626148">
    <property type="component" value="Unassembled WGS sequence"/>
</dbReference>
<dbReference type="EMBL" id="BMXR01000009">
    <property type="protein sequence ID" value="GGX64987.1"/>
    <property type="molecule type" value="Genomic_DNA"/>
</dbReference>
<evidence type="ECO:0000313" key="3">
    <source>
        <dbReference type="Proteomes" id="UP000626148"/>
    </source>
</evidence>
<keyword evidence="3" id="KW-1185">Reference proteome</keyword>
<proteinExistence type="predicted"/>
<dbReference type="RefSeq" id="WP_189611271.1">
    <property type="nucleotide sequence ID" value="NZ_BMXR01000009.1"/>
</dbReference>
<feature type="signal peptide" evidence="1">
    <location>
        <begin position="1"/>
        <end position="19"/>
    </location>
</feature>
<dbReference type="AlphaFoldDB" id="A0A918NG45"/>
<name>A0A918NG45_9GAMM</name>
<reference evidence="2" key="2">
    <citation type="submission" date="2020-09" db="EMBL/GenBank/DDBJ databases">
        <authorList>
            <person name="Sun Q."/>
            <person name="Kim S."/>
        </authorList>
    </citation>
    <scope>NUCLEOTIDE SEQUENCE</scope>
    <source>
        <strain evidence="2">KCTC 22169</strain>
    </source>
</reference>
<evidence type="ECO:0000256" key="1">
    <source>
        <dbReference type="SAM" id="SignalP"/>
    </source>
</evidence>
<protein>
    <submittedName>
        <fullName evidence="2">Uncharacterized protein</fullName>
    </submittedName>
</protein>
<evidence type="ECO:0000313" key="2">
    <source>
        <dbReference type="EMBL" id="GGX64987.1"/>
    </source>
</evidence>
<accession>A0A918NG45</accession>
<reference evidence="2" key="1">
    <citation type="journal article" date="2014" name="Int. J. Syst. Evol. Microbiol.">
        <title>Complete genome sequence of Corynebacterium casei LMG S-19264T (=DSM 44701T), isolated from a smear-ripened cheese.</title>
        <authorList>
            <consortium name="US DOE Joint Genome Institute (JGI-PGF)"/>
            <person name="Walter F."/>
            <person name="Albersmeier A."/>
            <person name="Kalinowski J."/>
            <person name="Ruckert C."/>
        </authorList>
    </citation>
    <scope>NUCLEOTIDE SEQUENCE</scope>
    <source>
        <strain evidence="2">KCTC 22169</strain>
    </source>
</reference>
<feature type="chain" id="PRO_5037802585" evidence="1">
    <location>
        <begin position="20"/>
        <end position="209"/>
    </location>
</feature>
<comment type="caution">
    <text evidence="2">The sequence shown here is derived from an EMBL/GenBank/DDBJ whole genome shotgun (WGS) entry which is preliminary data.</text>
</comment>
<sequence length="209" mass="24346">MKRYVFACILLALTTGALAKEFTWKNLAILYINEYDYFPDDGYVIDYIREFHPESWNALKEDEFLLEEQKGKYVQELDSRLNAYDKMELYTIRTGVELGKYDFESEMFPVVDGLSENTYFQVQPENIGYFQRDSMSIPSRLKVFFENPHIVSGMAIDKEAAKEFISERKSSSGYIDREVTLILEVRLEGLVDSESDSFMAEIVEAKFDT</sequence>
<dbReference type="Pfam" id="PF16144">
    <property type="entry name" value="DUF4852"/>
    <property type="match status" value="1"/>
</dbReference>
<dbReference type="InterPro" id="IPR032325">
    <property type="entry name" value="DUF4852"/>
</dbReference>
<gene>
    <name evidence="2" type="ORF">GCM10007392_36060</name>
</gene>
<organism evidence="2 3">
    <name type="scientific">Saccharospirillum salsuginis</name>
    <dbReference type="NCBI Taxonomy" id="418750"/>
    <lineage>
        <taxon>Bacteria</taxon>
        <taxon>Pseudomonadati</taxon>
        <taxon>Pseudomonadota</taxon>
        <taxon>Gammaproteobacteria</taxon>
        <taxon>Oceanospirillales</taxon>
        <taxon>Saccharospirillaceae</taxon>
        <taxon>Saccharospirillum</taxon>
    </lineage>
</organism>
<keyword evidence="1" id="KW-0732">Signal</keyword>